<dbReference type="SMART" id="SM00830">
    <property type="entry name" value="CM_2"/>
    <property type="match status" value="1"/>
</dbReference>
<dbReference type="KEGG" id="min:Minf_1711"/>
<dbReference type="SUPFAM" id="SSF48600">
    <property type="entry name" value="Chorismate mutase II"/>
    <property type="match status" value="1"/>
</dbReference>
<dbReference type="InterPro" id="IPR002701">
    <property type="entry name" value="CM_II_prokaryot"/>
</dbReference>
<evidence type="ECO:0000313" key="3">
    <source>
        <dbReference type="EMBL" id="ACD83765.1"/>
    </source>
</evidence>
<evidence type="ECO:0000259" key="2">
    <source>
        <dbReference type="PROSITE" id="PS51168"/>
    </source>
</evidence>
<dbReference type="eggNOG" id="COG1605">
    <property type="taxonomic scope" value="Bacteria"/>
</dbReference>
<name>B3DWV2_METI4</name>
<dbReference type="Gene3D" id="1.20.59.10">
    <property type="entry name" value="Chorismate mutase"/>
    <property type="match status" value="1"/>
</dbReference>
<dbReference type="EMBL" id="CP000975">
    <property type="protein sequence ID" value="ACD83765.1"/>
    <property type="molecule type" value="Genomic_DNA"/>
</dbReference>
<dbReference type="PROSITE" id="PS51168">
    <property type="entry name" value="CHORISMATE_MUT_2"/>
    <property type="match status" value="1"/>
</dbReference>
<accession>B3DWV2</accession>
<dbReference type="STRING" id="481448.Minf_1711"/>
<dbReference type="Proteomes" id="UP000009149">
    <property type="component" value="Chromosome"/>
</dbReference>
<dbReference type="InterPro" id="IPR036263">
    <property type="entry name" value="Chorismate_II_sf"/>
</dbReference>
<dbReference type="GO" id="GO:0004106">
    <property type="term" value="F:chorismate mutase activity"/>
    <property type="evidence" value="ECO:0007669"/>
    <property type="project" value="UniProtKB-EC"/>
</dbReference>
<dbReference type="OrthoDB" id="9802281at2"/>
<sequence>MGIEAFRNQLEKIDRQILKFLNLRMRLAQEIGEKKKLYGYPVLDTQREDRYLKNLKAINPGPLQEKNLEGIFREIFSSSRCQQGGLRIGCPQNHFLSCFLASLIRFGSSSTFIPISLDEGSQVQEDKEPEVDTLVVSTPYLLKRIKANRSTLLSLLPSFSLGGEIDLSQFISHQEIEKHFFFFQKKSIPKENAVYKMVFVAGGSVSYPSVEKWVENQGLKVIFFEGDPQNPQDNVYLLEKTTKEPKKEDIEYSWKKFTEGLGWVILIGSYPF</sequence>
<evidence type="ECO:0000313" key="4">
    <source>
        <dbReference type="Proteomes" id="UP000009149"/>
    </source>
</evidence>
<dbReference type="RefSeq" id="WP_012464047.1">
    <property type="nucleotide sequence ID" value="NC_010794.1"/>
</dbReference>
<dbReference type="Pfam" id="PF01817">
    <property type="entry name" value="CM_2"/>
    <property type="match status" value="1"/>
</dbReference>
<dbReference type="EC" id="5.4.99.5" evidence="1"/>
<dbReference type="InterPro" id="IPR036979">
    <property type="entry name" value="CM_dom_sf"/>
</dbReference>
<evidence type="ECO:0000256" key="1">
    <source>
        <dbReference type="ARBA" id="ARBA00012404"/>
    </source>
</evidence>
<feature type="domain" description="Chorismate mutase" evidence="2">
    <location>
        <begin position="1"/>
        <end position="87"/>
    </location>
</feature>
<gene>
    <name evidence="3" type="ordered locus">Minf_1711</name>
</gene>
<dbReference type="GO" id="GO:0046417">
    <property type="term" value="P:chorismate metabolic process"/>
    <property type="evidence" value="ECO:0007669"/>
    <property type="project" value="InterPro"/>
</dbReference>
<dbReference type="AlphaFoldDB" id="B3DWV2"/>
<dbReference type="HOGENOM" id="CLU_1022360_0_0_0"/>
<proteinExistence type="predicted"/>
<reference evidence="3 4" key="1">
    <citation type="journal article" date="2008" name="Biol. Direct">
        <title>Complete genome sequence of the extremely acidophilic methanotroph isolate V4, Methylacidiphilum infernorum, a representative of the bacterial phylum Verrucomicrobia.</title>
        <authorList>
            <person name="Hou S."/>
            <person name="Makarova K.S."/>
            <person name="Saw J.H."/>
            <person name="Senin P."/>
            <person name="Ly B.V."/>
            <person name="Zhou Z."/>
            <person name="Ren Y."/>
            <person name="Wang J."/>
            <person name="Galperin M.Y."/>
            <person name="Omelchenko M.V."/>
            <person name="Wolf Y.I."/>
            <person name="Yutin N."/>
            <person name="Koonin E.V."/>
            <person name="Stott M.B."/>
            <person name="Mountain B.W."/>
            <person name="Crowe M.A."/>
            <person name="Smirnova A.V."/>
            <person name="Dunfield P.F."/>
            <person name="Feng L."/>
            <person name="Wang L."/>
            <person name="Alam M."/>
        </authorList>
    </citation>
    <scope>NUCLEOTIDE SEQUENCE [LARGE SCALE GENOMIC DNA]</scope>
    <source>
        <strain evidence="4">Isolate V4</strain>
    </source>
</reference>
<organism evidence="3 4">
    <name type="scientific">Methylacidiphilum infernorum (isolate V4)</name>
    <name type="common">Methylokorus infernorum (strain V4)</name>
    <dbReference type="NCBI Taxonomy" id="481448"/>
    <lineage>
        <taxon>Bacteria</taxon>
        <taxon>Pseudomonadati</taxon>
        <taxon>Verrucomicrobiota</taxon>
        <taxon>Methylacidiphilae</taxon>
        <taxon>Methylacidiphilales</taxon>
        <taxon>Methylacidiphilaceae</taxon>
        <taxon>Methylacidiphilum (ex Ratnadevi et al. 2023)</taxon>
    </lineage>
</organism>
<protein>
    <recommendedName>
        <fullName evidence="1">chorismate mutase</fullName>
        <ecNumber evidence="1">5.4.99.5</ecNumber>
    </recommendedName>
</protein>